<protein>
    <submittedName>
        <fullName evidence="3">Ribosome-associated translation inhibitor RaiA</fullName>
    </submittedName>
</protein>
<reference evidence="3 4" key="1">
    <citation type="submission" date="2018-05" db="EMBL/GenBank/DDBJ databases">
        <title>Lactobacillus sanfranciscensis Ah4 draft denome sequence.</title>
        <authorList>
            <person name="Zhang G."/>
        </authorList>
    </citation>
    <scope>NUCLEOTIDE SEQUENCE [LARGE SCALE GENOMIC DNA]</scope>
    <source>
        <strain evidence="3 4">Ah4</strain>
    </source>
</reference>
<dbReference type="InterPro" id="IPR050574">
    <property type="entry name" value="HPF/YfiA_ribosome-assoc"/>
</dbReference>
<dbReference type="NCBIfam" id="TIGR00741">
    <property type="entry name" value="yfiA"/>
    <property type="match status" value="1"/>
</dbReference>
<dbReference type="AlphaFoldDB" id="A0A5C4TI00"/>
<dbReference type="GO" id="GO:0043024">
    <property type="term" value="F:ribosomal small subunit binding"/>
    <property type="evidence" value="ECO:0007669"/>
    <property type="project" value="TreeGrafter"/>
</dbReference>
<dbReference type="SUPFAM" id="SSF69754">
    <property type="entry name" value="Ribosome binding protein Y (YfiA homologue)"/>
    <property type="match status" value="1"/>
</dbReference>
<keyword evidence="1" id="KW-0810">Translation regulation</keyword>
<gene>
    <name evidence="3" type="primary">raiA</name>
    <name evidence="3" type="ORF">DID87_06010</name>
</gene>
<dbReference type="PANTHER" id="PTHR33231:SF1">
    <property type="entry name" value="30S RIBOSOMAL PROTEIN"/>
    <property type="match status" value="1"/>
</dbReference>
<dbReference type="InterPro" id="IPR036567">
    <property type="entry name" value="RHF-like"/>
</dbReference>
<dbReference type="Pfam" id="PF16321">
    <property type="entry name" value="Ribosom_S30AE_C"/>
    <property type="match status" value="1"/>
</dbReference>
<accession>A0A5C4TI00</accession>
<dbReference type="Gene3D" id="3.30.160.100">
    <property type="entry name" value="Ribosome hibernation promotion factor-like"/>
    <property type="match status" value="1"/>
</dbReference>
<dbReference type="Proteomes" id="UP000313312">
    <property type="component" value="Unassembled WGS sequence"/>
</dbReference>
<dbReference type="Gene3D" id="3.30.505.50">
    <property type="entry name" value="Sigma 54 modulation/S30EA ribosomal protein, C-terminal domain"/>
    <property type="match status" value="1"/>
</dbReference>
<sequence length="185" mass="21332">MLAERRDEMLSYNLRGDDVEITDNLRSYVTDQIAKLDPYFAEGVNAVAHVNLFGFKNGNVKAEITIIFPFLLLRGEASGLGYHESVAAAITHIKERIEKYQNRINEKSKVHGENGIFKDTKIDESKFKIVRKKRVPLKQMTSDEAILRMDLLGHDFYIFRDIDNGTTDIVYRRKDENYGLITTEK</sequence>
<evidence type="ECO:0000313" key="3">
    <source>
        <dbReference type="EMBL" id="TNK89973.1"/>
    </source>
</evidence>
<organism evidence="3 4">
    <name type="scientific">Fructilactobacillus sanfranciscensis</name>
    <name type="common">Lactobacillus sanfranciscensis</name>
    <dbReference type="NCBI Taxonomy" id="1625"/>
    <lineage>
        <taxon>Bacteria</taxon>
        <taxon>Bacillati</taxon>
        <taxon>Bacillota</taxon>
        <taxon>Bacilli</taxon>
        <taxon>Lactobacillales</taxon>
        <taxon>Lactobacillaceae</taxon>
        <taxon>Fructilactobacillus</taxon>
    </lineage>
</organism>
<dbReference type="GO" id="GO:0022627">
    <property type="term" value="C:cytosolic small ribosomal subunit"/>
    <property type="evidence" value="ECO:0007669"/>
    <property type="project" value="TreeGrafter"/>
</dbReference>
<comment type="caution">
    <text evidence="3">The sequence shown here is derived from an EMBL/GenBank/DDBJ whole genome shotgun (WGS) entry which is preliminary data.</text>
</comment>
<feature type="domain" description="Sigma 54 modulation/S30EA ribosomal protein C-terminal" evidence="2">
    <location>
        <begin position="126"/>
        <end position="180"/>
    </location>
</feature>
<dbReference type="InterPro" id="IPR003489">
    <property type="entry name" value="RHF/RaiA"/>
</dbReference>
<dbReference type="Pfam" id="PF02482">
    <property type="entry name" value="Ribosomal_S30AE"/>
    <property type="match status" value="1"/>
</dbReference>
<dbReference type="PANTHER" id="PTHR33231">
    <property type="entry name" value="30S RIBOSOMAL PROTEIN"/>
    <property type="match status" value="1"/>
</dbReference>
<dbReference type="GO" id="GO:0045900">
    <property type="term" value="P:negative regulation of translational elongation"/>
    <property type="evidence" value="ECO:0007669"/>
    <property type="project" value="TreeGrafter"/>
</dbReference>
<evidence type="ECO:0000256" key="1">
    <source>
        <dbReference type="ARBA" id="ARBA00022845"/>
    </source>
</evidence>
<evidence type="ECO:0000313" key="4">
    <source>
        <dbReference type="Proteomes" id="UP000313312"/>
    </source>
</evidence>
<dbReference type="InterPro" id="IPR038416">
    <property type="entry name" value="Ribosom_S30AE_C_sf"/>
</dbReference>
<evidence type="ECO:0000259" key="2">
    <source>
        <dbReference type="Pfam" id="PF16321"/>
    </source>
</evidence>
<proteinExistence type="predicted"/>
<name>A0A5C4TI00_FRUSA</name>
<dbReference type="EMBL" id="QFCR01000023">
    <property type="protein sequence ID" value="TNK89973.1"/>
    <property type="molecule type" value="Genomic_DNA"/>
</dbReference>
<dbReference type="InterPro" id="IPR032528">
    <property type="entry name" value="Ribosom_S30AE_C"/>
</dbReference>